<dbReference type="PRINTS" id="PR00112">
    <property type="entry name" value="ACYLPHPHTASE"/>
</dbReference>
<name>A0A2W1BIU7_HELAM</name>
<dbReference type="PANTHER" id="PTHR10029:SF10">
    <property type="entry name" value="GEO08407P1"/>
    <property type="match status" value="1"/>
</dbReference>
<evidence type="ECO:0000256" key="1">
    <source>
        <dbReference type="PROSITE-ProRule" id="PRU00520"/>
    </source>
</evidence>
<dbReference type="PROSITE" id="PS51160">
    <property type="entry name" value="ACYLPHOSPHATASE_3"/>
    <property type="match status" value="1"/>
</dbReference>
<dbReference type="AlphaFoldDB" id="A0A2W1BIU7"/>
<feature type="domain" description="Acylphosphatase-like" evidence="3">
    <location>
        <begin position="34"/>
        <end position="126"/>
    </location>
</feature>
<evidence type="ECO:0000313" key="4">
    <source>
        <dbReference type="EMBL" id="PZC74979.1"/>
    </source>
</evidence>
<gene>
    <name evidence="4" type="primary">HaOG206850</name>
    <name evidence="4" type="ORF">B5X24_HaOG206850</name>
</gene>
<keyword evidence="5" id="KW-1185">Reference proteome</keyword>
<accession>A0A2W1BIU7</accession>
<evidence type="ECO:0000259" key="3">
    <source>
        <dbReference type="PROSITE" id="PS51160"/>
    </source>
</evidence>
<evidence type="ECO:0000313" key="5">
    <source>
        <dbReference type="Proteomes" id="UP000249218"/>
    </source>
</evidence>
<dbReference type="InterPro" id="IPR020456">
    <property type="entry name" value="Acylphosphatase"/>
</dbReference>
<dbReference type="InterPro" id="IPR036046">
    <property type="entry name" value="Acylphosphatase-like_dom_sf"/>
</dbReference>
<dbReference type="GO" id="GO:0003998">
    <property type="term" value="F:acylphosphatase activity"/>
    <property type="evidence" value="ECO:0007669"/>
    <property type="project" value="InterPro"/>
</dbReference>
<organism evidence="4 5">
    <name type="scientific">Helicoverpa armigera</name>
    <name type="common">Cotton bollworm</name>
    <name type="synonym">Heliothis armigera</name>
    <dbReference type="NCBI Taxonomy" id="29058"/>
    <lineage>
        <taxon>Eukaryota</taxon>
        <taxon>Metazoa</taxon>
        <taxon>Ecdysozoa</taxon>
        <taxon>Arthropoda</taxon>
        <taxon>Hexapoda</taxon>
        <taxon>Insecta</taxon>
        <taxon>Pterygota</taxon>
        <taxon>Neoptera</taxon>
        <taxon>Endopterygota</taxon>
        <taxon>Lepidoptera</taxon>
        <taxon>Glossata</taxon>
        <taxon>Ditrysia</taxon>
        <taxon>Noctuoidea</taxon>
        <taxon>Noctuidae</taxon>
        <taxon>Heliothinae</taxon>
        <taxon>Helicoverpa</taxon>
    </lineage>
</organism>
<dbReference type="EMBL" id="KZ150015">
    <property type="protein sequence ID" value="PZC74979.1"/>
    <property type="molecule type" value="Genomic_DNA"/>
</dbReference>
<comment type="similarity">
    <text evidence="2">Belongs to the acylphosphatase family.</text>
</comment>
<protein>
    <recommendedName>
        <fullName evidence="3">Acylphosphatase-like domain-containing protein</fullName>
    </recommendedName>
</protein>
<sequence length="126" mass="14416">MILFIKMVTKSSIDSIYNNKYKDLYTFRFNPSTYLRFSENGSLPGYGCYFTKYCKEVAEQLGVGGWVKNSKKGTIVGKIQGTKAQLDHMINWLSNSGSPGCKIEKCDLTNWEYVAKIAYTDFTIRF</sequence>
<dbReference type="Pfam" id="PF00708">
    <property type="entry name" value="Acylphosphatase"/>
    <property type="match status" value="1"/>
</dbReference>
<dbReference type="Proteomes" id="UP000249218">
    <property type="component" value="Unassembled WGS sequence"/>
</dbReference>
<proteinExistence type="inferred from homology"/>
<dbReference type="OrthoDB" id="7961613at2759"/>
<evidence type="ECO:0000256" key="2">
    <source>
        <dbReference type="RuleBase" id="RU004168"/>
    </source>
</evidence>
<comment type="caution">
    <text evidence="1">Lacks conserved residue(s) required for the propagation of feature annotation.</text>
</comment>
<dbReference type="SUPFAM" id="SSF54975">
    <property type="entry name" value="Acylphosphatase/BLUF domain-like"/>
    <property type="match status" value="1"/>
</dbReference>
<dbReference type="InterPro" id="IPR001792">
    <property type="entry name" value="Acylphosphatase-like_dom"/>
</dbReference>
<dbReference type="PANTHER" id="PTHR10029">
    <property type="entry name" value="ACYLPHOSPHATASE"/>
    <property type="match status" value="1"/>
</dbReference>
<dbReference type="Gene3D" id="3.30.70.100">
    <property type="match status" value="1"/>
</dbReference>
<reference evidence="4 5" key="1">
    <citation type="journal article" date="2017" name="BMC Biol.">
        <title>Genomic innovations, transcriptional plasticity and gene loss underlying the evolution and divergence of two highly polyphagous and invasive Helicoverpa pest species.</title>
        <authorList>
            <person name="Pearce S.L."/>
            <person name="Clarke D.F."/>
            <person name="East P.D."/>
            <person name="Elfekih S."/>
            <person name="Gordon K.H."/>
            <person name="Jermiin L.S."/>
            <person name="McGaughran A."/>
            <person name="Oakeshott J.G."/>
            <person name="Papanikolaou A."/>
            <person name="Perera O.P."/>
            <person name="Rane R.V."/>
            <person name="Richards S."/>
            <person name="Tay W.T."/>
            <person name="Walsh T.K."/>
            <person name="Anderson A."/>
            <person name="Anderson C.J."/>
            <person name="Asgari S."/>
            <person name="Board P.G."/>
            <person name="Bretschneider A."/>
            <person name="Campbell P.M."/>
            <person name="Chertemps T."/>
            <person name="Christeller J.T."/>
            <person name="Coppin C.W."/>
            <person name="Downes S.J."/>
            <person name="Duan G."/>
            <person name="Farnsworth C.A."/>
            <person name="Good R.T."/>
            <person name="Han L.B."/>
            <person name="Han Y.C."/>
            <person name="Hatje K."/>
            <person name="Horne I."/>
            <person name="Huang Y.P."/>
            <person name="Hughes D.S."/>
            <person name="Jacquin-Joly E."/>
            <person name="James W."/>
            <person name="Jhangiani S."/>
            <person name="Kollmar M."/>
            <person name="Kuwar S.S."/>
            <person name="Li S."/>
            <person name="Liu N.Y."/>
            <person name="Maibeche M.T."/>
            <person name="Miller J.R."/>
            <person name="Montagne N."/>
            <person name="Perry T."/>
            <person name="Qu J."/>
            <person name="Song S.V."/>
            <person name="Sutton G.G."/>
            <person name="Vogel H."/>
            <person name="Walenz B.P."/>
            <person name="Xu W."/>
            <person name="Zhang H.J."/>
            <person name="Zou Z."/>
            <person name="Batterham P."/>
            <person name="Edwards O.R."/>
            <person name="Feyereisen R."/>
            <person name="Gibbs R.A."/>
            <person name="Heckel D.G."/>
            <person name="McGrath A."/>
            <person name="Robin C."/>
            <person name="Scherer S.E."/>
            <person name="Worley K.C."/>
            <person name="Wu Y.D."/>
        </authorList>
    </citation>
    <scope>NUCLEOTIDE SEQUENCE [LARGE SCALE GENOMIC DNA]</scope>
    <source>
        <strain evidence="4">Harm_GR_Male_#8</strain>
        <tissue evidence="4">Whole organism</tissue>
    </source>
</reference>